<dbReference type="Proteomes" id="UP000826195">
    <property type="component" value="Unassembled WGS sequence"/>
</dbReference>
<gene>
    <name evidence="1" type="ORF">KQX54_021735</name>
</gene>
<dbReference type="EMBL" id="JAHXZJ010000001">
    <property type="protein sequence ID" value="KAH0569029.1"/>
    <property type="molecule type" value="Genomic_DNA"/>
</dbReference>
<organism evidence="1 2">
    <name type="scientific">Cotesia glomerata</name>
    <name type="common">Lepidopteran parasitic wasp</name>
    <name type="synonym">Apanteles glomeratus</name>
    <dbReference type="NCBI Taxonomy" id="32391"/>
    <lineage>
        <taxon>Eukaryota</taxon>
        <taxon>Metazoa</taxon>
        <taxon>Ecdysozoa</taxon>
        <taxon>Arthropoda</taxon>
        <taxon>Hexapoda</taxon>
        <taxon>Insecta</taxon>
        <taxon>Pterygota</taxon>
        <taxon>Neoptera</taxon>
        <taxon>Endopterygota</taxon>
        <taxon>Hymenoptera</taxon>
        <taxon>Apocrita</taxon>
        <taxon>Ichneumonoidea</taxon>
        <taxon>Braconidae</taxon>
        <taxon>Microgastrinae</taxon>
        <taxon>Cotesia</taxon>
    </lineage>
</organism>
<evidence type="ECO:0000313" key="1">
    <source>
        <dbReference type="EMBL" id="KAH0569029.1"/>
    </source>
</evidence>
<dbReference type="AlphaFoldDB" id="A0AAV7IVZ9"/>
<protein>
    <submittedName>
        <fullName evidence="1">Uncharacterized protein</fullName>
    </submittedName>
</protein>
<comment type="caution">
    <text evidence="1">The sequence shown here is derived from an EMBL/GenBank/DDBJ whole genome shotgun (WGS) entry which is preliminary data.</text>
</comment>
<evidence type="ECO:0000313" key="2">
    <source>
        <dbReference type="Proteomes" id="UP000826195"/>
    </source>
</evidence>
<name>A0AAV7IVZ9_COTGL</name>
<proteinExistence type="predicted"/>
<sequence>MTATSTAKLNCRVTTRHIGPENCPSSCSWPGKFMSGSAGCGIVFPLVRGRLSTAGDRFSVETLRNESCSVSLTLFRGTKSVLAGLTETGDRNEAIARYFVGVQLLRLNWMMGDNTAAHTTHITLETVLAHEHGEATRQETGDWRMSWGPRVLHATCCMLCAAKGG</sequence>
<reference evidence="1 2" key="1">
    <citation type="journal article" date="2021" name="J. Hered.">
        <title>A chromosome-level genome assembly of the parasitoid wasp, Cotesia glomerata (Hymenoptera: Braconidae).</title>
        <authorList>
            <person name="Pinto B.J."/>
            <person name="Weis J.J."/>
            <person name="Gamble T."/>
            <person name="Ode P.J."/>
            <person name="Paul R."/>
            <person name="Zaspel J.M."/>
        </authorList>
    </citation>
    <scope>NUCLEOTIDE SEQUENCE [LARGE SCALE GENOMIC DNA]</scope>
    <source>
        <strain evidence="1">CgM1</strain>
    </source>
</reference>
<accession>A0AAV7IVZ9</accession>
<keyword evidence="2" id="KW-1185">Reference proteome</keyword>